<dbReference type="NCBIfam" id="TIGR01379">
    <property type="entry name" value="thiL"/>
    <property type="match status" value="1"/>
</dbReference>
<gene>
    <name evidence="2 5" type="primary">thiL</name>
    <name evidence="5" type="ORF">DTO96_100076</name>
</gene>
<dbReference type="Pfam" id="PF00586">
    <property type="entry name" value="AIRS"/>
    <property type="match status" value="1"/>
</dbReference>
<feature type="binding site" evidence="2">
    <location>
        <begin position="118"/>
        <end position="119"/>
    </location>
    <ligand>
        <name>ATP</name>
        <dbReference type="ChEBI" id="CHEBI:30616"/>
    </ligand>
</feature>
<comment type="similarity">
    <text evidence="2">Belongs to the thiamine-monophosphate kinase family.</text>
</comment>
<proteinExistence type="inferred from homology"/>
<keyword evidence="2" id="KW-0460">Magnesium</keyword>
<feature type="binding site" evidence="2">
    <location>
        <position position="72"/>
    </location>
    <ligand>
        <name>Mg(2+)</name>
        <dbReference type="ChEBI" id="CHEBI:18420"/>
        <label>3</label>
    </ligand>
</feature>
<feature type="domain" description="PurM-like C-terminal" evidence="4">
    <location>
        <begin position="155"/>
        <end position="316"/>
    </location>
</feature>
<feature type="binding site" evidence="2">
    <location>
        <position position="43"/>
    </location>
    <ligand>
        <name>Mg(2+)</name>
        <dbReference type="ChEBI" id="CHEBI:18420"/>
        <label>1</label>
    </ligand>
</feature>
<feature type="binding site" evidence="2">
    <location>
        <position position="277"/>
    </location>
    <ligand>
        <name>substrate</name>
    </ligand>
</feature>
<feature type="binding site" evidence="2">
    <location>
        <position position="42"/>
    </location>
    <ligand>
        <name>Mg(2+)</name>
        <dbReference type="ChEBI" id="CHEBI:18420"/>
        <label>4</label>
    </ligand>
</feature>
<evidence type="ECO:0000313" key="6">
    <source>
        <dbReference type="Proteomes" id="UP000252182"/>
    </source>
</evidence>
<dbReference type="GO" id="GO:0000287">
    <property type="term" value="F:magnesium ion binding"/>
    <property type="evidence" value="ECO:0007669"/>
    <property type="project" value="UniProtKB-UniRule"/>
</dbReference>
<dbReference type="InterPro" id="IPR006283">
    <property type="entry name" value="ThiL-like"/>
</dbReference>
<dbReference type="InterPro" id="IPR016188">
    <property type="entry name" value="PurM-like_N"/>
</dbReference>
<comment type="miscellaneous">
    <text evidence="2">Reaction mechanism of ThiL seems to utilize a direct, inline transfer of the gamma-phosphate of ATP to TMP rather than a phosphorylated enzyme intermediate.</text>
</comment>
<dbReference type="CDD" id="cd02194">
    <property type="entry name" value="ThiL"/>
    <property type="match status" value="1"/>
</dbReference>
<dbReference type="SUPFAM" id="SSF55326">
    <property type="entry name" value="PurM N-terminal domain-like"/>
    <property type="match status" value="1"/>
</dbReference>
<feature type="binding site" evidence="2">
    <location>
        <position position="44"/>
    </location>
    <ligand>
        <name>Mg(2+)</name>
        <dbReference type="ChEBI" id="CHEBI:18420"/>
        <label>1</label>
    </ligand>
</feature>
<comment type="catalytic activity">
    <reaction evidence="2">
        <text>thiamine phosphate + ATP = thiamine diphosphate + ADP</text>
        <dbReference type="Rhea" id="RHEA:15913"/>
        <dbReference type="ChEBI" id="CHEBI:30616"/>
        <dbReference type="ChEBI" id="CHEBI:37575"/>
        <dbReference type="ChEBI" id="CHEBI:58937"/>
        <dbReference type="ChEBI" id="CHEBI:456216"/>
        <dbReference type="EC" id="2.7.4.16"/>
    </reaction>
</comment>
<reference evidence="6" key="1">
    <citation type="submission" date="2018-07" db="EMBL/GenBank/DDBJ databases">
        <authorList>
            <person name="Kim H."/>
        </authorList>
    </citation>
    <scope>NUCLEOTIDE SEQUENCE [LARGE SCALE GENOMIC DNA]</scope>
    <source>
        <strain evidence="6">F02</strain>
    </source>
</reference>
<dbReference type="GO" id="GO:0009228">
    <property type="term" value="P:thiamine biosynthetic process"/>
    <property type="evidence" value="ECO:0007669"/>
    <property type="project" value="UniProtKB-KW"/>
</dbReference>
<feature type="binding site" evidence="2">
    <location>
        <position position="72"/>
    </location>
    <ligand>
        <name>Mg(2+)</name>
        <dbReference type="ChEBI" id="CHEBI:18420"/>
        <label>2</label>
    </ligand>
</feature>
<feature type="domain" description="PurM-like N-terminal" evidence="3">
    <location>
        <begin position="25"/>
        <end position="142"/>
    </location>
</feature>
<feature type="binding site" evidence="2">
    <location>
        <position position="72"/>
    </location>
    <ligand>
        <name>Mg(2+)</name>
        <dbReference type="ChEBI" id="CHEBI:18420"/>
        <label>4</label>
    </ligand>
</feature>
<dbReference type="KEGG" id="hyf:DTO96_100076"/>
<feature type="binding site" evidence="2">
    <location>
        <position position="221"/>
    </location>
    <ligand>
        <name>Mg(2+)</name>
        <dbReference type="ChEBI" id="CHEBI:18420"/>
        <label>3</label>
    </ligand>
</feature>
<feature type="binding site" evidence="2">
    <location>
        <position position="224"/>
    </location>
    <ligand>
        <name>Mg(2+)</name>
        <dbReference type="ChEBI" id="CHEBI:18420"/>
        <label>5</label>
    </ligand>
</feature>
<evidence type="ECO:0000256" key="1">
    <source>
        <dbReference type="ARBA" id="ARBA00022977"/>
    </source>
</evidence>
<dbReference type="Gene3D" id="3.30.1330.10">
    <property type="entry name" value="PurM-like, N-terminal domain"/>
    <property type="match status" value="1"/>
</dbReference>
<keyword evidence="2 5" id="KW-0418">Kinase</keyword>
<keyword evidence="2 5" id="KW-0808">Transferase</keyword>
<feature type="binding site" evidence="2">
    <location>
        <position position="51"/>
    </location>
    <ligand>
        <name>substrate</name>
    </ligand>
</feature>
<feature type="binding site" evidence="2">
    <location>
        <position position="150"/>
    </location>
    <ligand>
        <name>ATP</name>
        <dbReference type="ChEBI" id="CHEBI:30616"/>
    </ligand>
</feature>
<dbReference type="UniPathway" id="UPA00060">
    <property type="reaction ID" value="UER00142"/>
</dbReference>
<feature type="binding site" evidence="2">
    <location>
        <position position="119"/>
    </location>
    <ligand>
        <name>Mg(2+)</name>
        <dbReference type="ChEBI" id="CHEBI:18420"/>
        <label>1</label>
    </ligand>
</feature>
<feature type="binding site" evidence="2">
    <location>
        <position position="223"/>
    </location>
    <ligand>
        <name>ATP</name>
        <dbReference type="ChEBI" id="CHEBI:30616"/>
    </ligand>
</feature>
<dbReference type="AlphaFoldDB" id="A0A345D7N5"/>
<comment type="function">
    <text evidence="2">Catalyzes the ATP-dependent phosphorylation of thiamine-monophosphate (TMP) to form thiamine-pyrophosphate (TPP), the active form of vitamin B1.</text>
</comment>
<dbReference type="Proteomes" id="UP000252182">
    <property type="component" value="Chromosome"/>
</dbReference>
<evidence type="ECO:0000259" key="3">
    <source>
        <dbReference type="Pfam" id="PF00586"/>
    </source>
</evidence>
<dbReference type="EMBL" id="CP031124">
    <property type="protein sequence ID" value="AXF84373.1"/>
    <property type="molecule type" value="Genomic_DNA"/>
</dbReference>
<keyword evidence="2" id="KW-0479">Metal-binding</keyword>
<dbReference type="InterPro" id="IPR036921">
    <property type="entry name" value="PurM-like_N_sf"/>
</dbReference>
<protein>
    <recommendedName>
        <fullName evidence="2">Thiamine-monophosphate kinase</fullName>
        <shortName evidence="2">TMP kinase</shortName>
        <shortName evidence="2">Thiamine-phosphate kinase</shortName>
        <ecNumber evidence="2">2.7.4.16</ecNumber>
    </recommendedName>
</protein>
<keyword evidence="6" id="KW-1185">Reference proteome</keyword>
<feature type="binding site" evidence="2">
    <location>
        <position position="340"/>
    </location>
    <ligand>
        <name>substrate</name>
    </ligand>
</feature>
<sequence length="344" mass="36773">MGMHEFQIIQSYFTSPPLRADLGVGDDCALFRVTQGHQCAVTSDMLVAGRHFFWDVDARTLGHKALAVNLSDLAAMGAEPLGFTLSLALPAVSEAWLADFSGGLLNLAREFNCDLIGGDTTKSVASLEHNGLVINITAFGQVPAGAAIRRDGARVGDDVWVSGTLGDAACALALLLRERSGEVLSVAEALALTALRPRLECPMPRVALGAALRGVASSMLDLSDGLAGDVRHVLQASNADVEIDCDALPLSSPLKNLNLEQECPLWHAWRDALTGGDDYELCFTAPVTQRDVLAALSIHVGVPLTRVGRVVEREGEAPNVLWRSENSPEGLVHMSEWRGYNHFS</sequence>
<evidence type="ECO:0000313" key="5">
    <source>
        <dbReference type="EMBL" id="AXF84373.1"/>
    </source>
</evidence>
<dbReference type="Gene3D" id="3.90.650.10">
    <property type="entry name" value="PurM-like C-terminal domain"/>
    <property type="match status" value="1"/>
</dbReference>
<comment type="pathway">
    <text evidence="2">Cofactor biosynthesis; thiamine diphosphate biosynthesis; thiamine diphosphate from thiamine phosphate: step 1/1.</text>
</comment>
<keyword evidence="1 2" id="KW-0784">Thiamine biosynthesis</keyword>
<dbReference type="GO" id="GO:0009030">
    <property type="term" value="F:thiamine-phosphate kinase activity"/>
    <property type="evidence" value="ECO:0007669"/>
    <property type="project" value="UniProtKB-UniRule"/>
</dbReference>
<evidence type="ECO:0000259" key="4">
    <source>
        <dbReference type="Pfam" id="PF02769"/>
    </source>
</evidence>
<name>A0A345D7N5_9BURK</name>
<dbReference type="PANTHER" id="PTHR30270">
    <property type="entry name" value="THIAMINE-MONOPHOSPHATE KINASE"/>
    <property type="match status" value="1"/>
</dbReference>
<dbReference type="EC" id="2.7.4.16" evidence="2"/>
<dbReference type="InterPro" id="IPR010918">
    <property type="entry name" value="PurM-like_C_dom"/>
</dbReference>
<keyword evidence="2" id="KW-0067">ATP-binding</keyword>
<feature type="binding site" evidence="2">
    <location>
        <position position="44"/>
    </location>
    <ligand>
        <name>Mg(2+)</name>
        <dbReference type="ChEBI" id="CHEBI:18420"/>
        <label>2</label>
    </ligand>
</feature>
<comment type="caution">
    <text evidence="2">Lacks conserved residue(s) required for the propagation of feature annotation.</text>
</comment>
<feature type="binding site" evidence="2">
    <location>
        <position position="27"/>
    </location>
    <ligand>
        <name>Mg(2+)</name>
        <dbReference type="ChEBI" id="CHEBI:18420"/>
        <label>3</label>
    </ligand>
</feature>
<feature type="binding site" evidence="2">
    <location>
        <position position="27"/>
    </location>
    <ligand>
        <name>Mg(2+)</name>
        <dbReference type="ChEBI" id="CHEBI:18420"/>
        <label>4</label>
    </ligand>
</feature>
<dbReference type="InterPro" id="IPR036676">
    <property type="entry name" value="PurM-like_C_sf"/>
</dbReference>
<dbReference type="PIRSF" id="PIRSF005303">
    <property type="entry name" value="Thiam_monoph_kin"/>
    <property type="match status" value="1"/>
</dbReference>
<dbReference type="Pfam" id="PF02769">
    <property type="entry name" value="AIRS_C"/>
    <property type="match status" value="1"/>
</dbReference>
<organism evidence="5 6">
    <name type="scientific">Ephemeroptericola cinctiostellae</name>
    <dbReference type="NCBI Taxonomy" id="2268024"/>
    <lineage>
        <taxon>Bacteria</taxon>
        <taxon>Pseudomonadati</taxon>
        <taxon>Pseudomonadota</taxon>
        <taxon>Betaproteobacteria</taxon>
        <taxon>Burkholderiales</taxon>
        <taxon>Burkholderiaceae</taxon>
        <taxon>Ephemeroptericola</taxon>
    </lineage>
</organism>
<evidence type="ECO:0000256" key="2">
    <source>
        <dbReference type="HAMAP-Rule" id="MF_02128"/>
    </source>
</evidence>
<dbReference type="HAMAP" id="MF_02128">
    <property type="entry name" value="TMP_kinase"/>
    <property type="match status" value="1"/>
</dbReference>
<dbReference type="PANTHER" id="PTHR30270:SF0">
    <property type="entry name" value="THIAMINE-MONOPHOSPHATE KINASE"/>
    <property type="match status" value="1"/>
</dbReference>
<dbReference type="GO" id="GO:0005524">
    <property type="term" value="F:ATP binding"/>
    <property type="evidence" value="ECO:0007669"/>
    <property type="project" value="UniProtKB-UniRule"/>
</dbReference>
<dbReference type="SUPFAM" id="SSF56042">
    <property type="entry name" value="PurM C-terminal domain-like"/>
    <property type="match status" value="1"/>
</dbReference>
<accession>A0A345D7N5</accession>
<dbReference type="GO" id="GO:0009229">
    <property type="term" value="P:thiamine diphosphate biosynthetic process"/>
    <property type="evidence" value="ECO:0007669"/>
    <property type="project" value="UniProtKB-UniRule"/>
</dbReference>
<keyword evidence="2" id="KW-0547">Nucleotide-binding</keyword>